<dbReference type="AlphaFoldDB" id="A0A2N9IWN5"/>
<dbReference type="EMBL" id="OIVN01006286">
    <property type="protein sequence ID" value="SPD29787.1"/>
    <property type="molecule type" value="Genomic_DNA"/>
</dbReference>
<feature type="domain" description="Reverse transcriptase zinc-binding" evidence="1">
    <location>
        <begin position="152"/>
        <end position="222"/>
    </location>
</feature>
<protein>
    <recommendedName>
        <fullName evidence="1">Reverse transcriptase zinc-binding domain-containing protein</fullName>
    </recommendedName>
</protein>
<evidence type="ECO:0000259" key="1">
    <source>
        <dbReference type="Pfam" id="PF13966"/>
    </source>
</evidence>
<proteinExistence type="predicted"/>
<sequence length="273" mass="31561">MEEMNLWRRVLVAKYGVERGGWITIKSRGTHGCSLWKHIRMGWDVFSSHLGFDVGLRDRVLFWHNNWCSNRSLKETFPVLFGCSLNQDDSVASVLVPQRPRQLRDWNVKFGRSFNDWELDQVMAFFSLLHSHIPRSEDADKLHWRLNWKGTFDSRSYYHALHASVVVHSPWKSIWGVKSPRRVAFFMWTVVWGRILTCDNLRKRGLVLAGWCCMCKDDDESGGPPFHLLLGSPEVVERCSIFWGLIGCSQIKFRISYLAGGIGLEFLSLVTGV</sequence>
<dbReference type="PANTHER" id="PTHR36617:SF16">
    <property type="entry name" value="OS04G0516500 PROTEIN"/>
    <property type="match status" value="1"/>
</dbReference>
<evidence type="ECO:0000313" key="2">
    <source>
        <dbReference type="EMBL" id="SPD29787.1"/>
    </source>
</evidence>
<accession>A0A2N9IWN5</accession>
<dbReference type="Pfam" id="PF13966">
    <property type="entry name" value="zf-RVT"/>
    <property type="match status" value="1"/>
</dbReference>
<gene>
    <name evidence="2" type="ORF">FSB_LOCUS57669</name>
</gene>
<name>A0A2N9IWN5_FAGSY</name>
<dbReference type="InterPro" id="IPR026960">
    <property type="entry name" value="RVT-Znf"/>
</dbReference>
<reference evidence="2" key="1">
    <citation type="submission" date="2018-02" db="EMBL/GenBank/DDBJ databases">
        <authorList>
            <person name="Cohen D.B."/>
            <person name="Kent A.D."/>
        </authorList>
    </citation>
    <scope>NUCLEOTIDE SEQUENCE</scope>
</reference>
<organism evidence="2">
    <name type="scientific">Fagus sylvatica</name>
    <name type="common">Beechnut</name>
    <dbReference type="NCBI Taxonomy" id="28930"/>
    <lineage>
        <taxon>Eukaryota</taxon>
        <taxon>Viridiplantae</taxon>
        <taxon>Streptophyta</taxon>
        <taxon>Embryophyta</taxon>
        <taxon>Tracheophyta</taxon>
        <taxon>Spermatophyta</taxon>
        <taxon>Magnoliopsida</taxon>
        <taxon>eudicotyledons</taxon>
        <taxon>Gunneridae</taxon>
        <taxon>Pentapetalae</taxon>
        <taxon>rosids</taxon>
        <taxon>fabids</taxon>
        <taxon>Fagales</taxon>
        <taxon>Fagaceae</taxon>
        <taxon>Fagus</taxon>
    </lineage>
</organism>
<dbReference type="PANTHER" id="PTHR36617">
    <property type="entry name" value="PROTEIN, PUTATIVE-RELATED"/>
    <property type="match status" value="1"/>
</dbReference>